<protein>
    <submittedName>
        <fullName evidence="9">ABC transporter permease</fullName>
    </submittedName>
</protein>
<keyword evidence="2 7" id="KW-0813">Transport</keyword>
<feature type="transmembrane region" description="Helical" evidence="7">
    <location>
        <begin position="129"/>
        <end position="149"/>
    </location>
</feature>
<keyword evidence="10" id="KW-1185">Reference proteome</keyword>
<evidence type="ECO:0000256" key="5">
    <source>
        <dbReference type="ARBA" id="ARBA00022989"/>
    </source>
</evidence>
<comment type="subcellular location">
    <subcellularLocation>
        <location evidence="1 7">Cell membrane</location>
        <topology evidence="1 7">Multi-pass membrane protein</topology>
    </subcellularLocation>
</comment>
<comment type="similarity">
    <text evidence="7">Belongs to the binding-protein-dependent transport system permease family.</text>
</comment>
<dbReference type="GO" id="GO:0005886">
    <property type="term" value="C:plasma membrane"/>
    <property type="evidence" value="ECO:0007669"/>
    <property type="project" value="UniProtKB-SubCell"/>
</dbReference>
<sequence length="313" mass="34071">MRRLQRLLIVLLVVTFSTFLLVSVLPGDAAYQIGGMDASPEEIEAIREDLGLNSPVILRYLSWVAGLIQGDWGTSLLTGESVWDALVERVPVSMQLMVMAQIMALTLAIPAGIIGAWRPDGPADRALTAVGFACVSMPGFMTAILLIYYVSLHLGWLPATGYEPMSAGLWANLKPMILPALSLALVEWTALMRTLRAEMISTLQENYISLARAKGMGTLRILLVHALRPSGFSTITILGLQVARLLGGAIILEQIFGIPGIGRLLVHAVYTRDLVVIQGCVTFFALTYVAVNFLVDLAYAWLDPRVREARSHG</sequence>
<evidence type="ECO:0000259" key="8">
    <source>
        <dbReference type="PROSITE" id="PS50928"/>
    </source>
</evidence>
<proteinExistence type="inferred from homology"/>
<dbReference type="PANTHER" id="PTHR43163:SF6">
    <property type="entry name" value="DIPEPTIDE TRANSPORT SYSTEM PERMEASE PROTEIN DPPB-RELATED"/>
    <property type="match status" value="1"/>
</dbReference>
<comment type="caution">
    <text evidence="9">The sequence shown here is derived from an EMBL/GenBank/DDBJ whole genome shotgun (WGS) entry which is preliminary data.</text>
</comment>
<evidence type="ECO:0000256" key="2">
    <source>
        <dbReference type="ARBA" id="ARBA00022448"/>
    </source>
</evidence>
<evidence type="ECO:0000256" key="7">
    <source>
        <dbReference type="RuleBase" id="RU363032"/>
    </source>
</evidence>
<dbReference type="InterPro" id="IPR000515">
    <property type="entry name" value="MetI-like"/>
</dbReference>
<dbReference type="PANTHER" id="PTHR43163">
    <property type="entry name" value="DIPEPTIDE TRANSPORT SYSTEM PERMEASE PROTEIN DPPB-RELATED"/>
    <property type="match status" value="1"/>
</dbReference>
<name>A0A3P3DFH9_9RHOB</name>
<dbReference type="SUPFAM" id="SSF161098">
    <property type="entry name" value="MetI-like"/>
    <property type="match status" value="1"/>
</dbReference>
<evidence type="ECO:0000256" key="1">
    <source>
        <dbReference type="ARBA" id="ARBA00004651"/>
    </source>
</evidence>
<evidence type="ECO:0000256" key="6">
    <source>
        <dbReference type="ARBA" id="ARBA00023136"/>
    </source>
</evidence>
<dbReference type="EMBL" id="RRAZ01000024">
    <property type="protein sequence ID" value="RRH72416.1"/>
    <property type="molecule type" value="Genomic_DNA"/>
</dbReference>
<feature type="domain" description="ABC transmembrane type-1" evidence="8">
    <location>
        <begin position="90"/>
        <end position="299"/>
    </location>
</feature>
<dbReference type="AlphaFoldDB" id="A0A3P3DFH9"/>
<dbReference type="Proteomes" id="UP000282125">
    <property type="component" value="Unassembled WGS sequence"/>
</dbReference>
<keyword evidence="6 7" id="KW-0472">Membrane</keyword>
<evidence type="ECO:0000313" key="10">
    <source>
        <dbReference type="Proteomes" id="UP000282125"/>
    </source>
</evidence>
<reference evidence="9 10" key="1">
    <citation type="submission" date="2018-11" db="EMBL/GenBank/DDBJ databases">
        <title>Gemmobacter sp. nov., YIM 102744-1 draft genome.</title>
        <authorList>
            <person name="Li G."/>
            <person name="Jiang Y."/>
        </authorList>
    </citation>
    <scope>NUCLEOTIDE SEQUENCE [LARGE SCALE GENOMIC DNA]</scope>
    <source>
        <strain evidence="9 10">YIM 102744-1</strain>
    </source>
</reference>
<dbReference type="InterPro" id="IPR035906">
    <property type="entry name" value="MetI-like_sf"/>
</dbReference>
<dbReference type="CDD" id="cd06261">
    <property type="entry name" value="TM_PBP2"/>
    <property type="match status" value="1"/>
</dbReference>
<keyword evidence="3" id="KW-1003">Cell membrane</keyword>
<gene>
    <name evidence="9" type="ORF">EG244_14830</name>
</gene>
<evidence type="ECO:0000256" key="3">
    <source>
        <dbReference type="ARBA" id="ARBA00022475"/>
    </source>
</evidence>
<dbReference type="PROSITE" id="PS50928">
    <property type="entry name" value="ABC_TM1"/>
    <property type="match status" value="1"/>
</dbReference>
<accession>A0A3P3DFH9</accession>
<dbReference type="Gene3D" id="1.10.3720.10">
    <property type="entry name" value="MetI-like"/>
    <property type="match status" value="1"/>
</dbReference>
<keyword evidence="4 7" id="KW-0812">Transmembrane</keyword>
<dbReference type="Pfam" id="PF19300">
    <property type="entry name" value="BPD_transp_1_N"/>
    <property type="match status" value="1"/>
</dbReference>
<feature type="transmembrane region" description="Helical" evidence="7">
    <location>
        <begin position="245"/>
        <end position="270"/>
    </location>
</feature>
<feature type="transmembrane region" description="Helical" evidence="7">
    <location>
        <begin position="169"/>
        <end position="191"/>
    </location>
</feature>
<feature type="transmembrane region" description="Helical" evidence="7">
    <location>
        <begin position="276"/>
        <end position="302"/>
    </location>
</feature>
<evidence type="ECO:0000313" key="9">
    <source>
        <dbReference type="EMBL" id="RRH72416.1"/>
    </source>
</evidence>
<keyword evidence="5 7" id="KW-1133">Transmembrane helix</keyword>
<dbReference type="Pfam" id="PF00528">
    <property type="entry name" value="BPD_transp_1"/>
    <property type="match status" value="1"/>
</dbReference>
<dbReference type="InterPro" id="IPR045621">
    <property type="entry name" value="BPD_transp_1_N"/>
</dbReference>
<organism evidence="9 10">
    <name type="scientific">Falsigemmobacter faecalis</name>
    <dbReference type="NCBI Taxonomy" id="2488730"/>
    <lineage>
        <taxon>Bacteria</taxon>
        <taxon>Pseudomonadati</taxon>
        <taxon>Pseudomonadota</taxon>
        <taxon>Alphaproteobacteria</taxon>
        <taxon>Rhodobacterales</taxon>
        <taxon>Paracoccaceae</taxon>
        <taxon>Falsigemmobacter</taxon>
    </lineage>
</organism>
<feature type="transmembrane region" description="Helical" evidence="7">
    <location>
        <begin position="96"/>
        <end position="117"/>
    </location>
</feature>
<evidence type="ECO:0000256" key="4">
    <source>
        <dbReference type="ARBA" id="ARBA00022692"/>
    </source>
</evidence>
<dbReference type="OrthoDB" id="9805855at2"/>
<dbReference type="GO" id="GO:0071916">
    <property type="term" value="F:dipeptide transmembrane transporter activity"/>
    <property type="evidence" value="ECO:0007669"/>
    <property type="project" value="TreeGrafter"/>
</dbReference>